<feature type="compositionally biased region" description="Low complexity" evidence="4">
    <location>
        <begin position="629"/>
        <end position="640"/>
    </location>
</feature>
<feature type="compositionally biased region" description="Low complexity" evidence="4">
    <location>
        <begin position="958"/>
        <end position="970"/>
    </location>
</feature>
<feature type="region of interest" description="Disordered" evidence="4">
    <location>
        <begin position="771"/>
        <end position="798"/>
    </location>
</feature>
<feature type="compositionally biased region" description="Polar residues" evidence="4">
    <location>
        <begin position="839"/>
        <end position="867"/>
    </location>
</feature>
<evidence type="ECO:0000256" key="3">
    <source>
        <dbReference type="PROSITE-ProRule" id="PRU10141"/>
    </source>
</evidence>
<dbReference type="Proteomes" id="UP000033140">
    <property type="component" value="Unassembled WGS sequence"/>
</dbReference>
<evidence type="ECO:0000313" key="8">
    <source>
        <dbReference type="Proteomes" id="UP000033140"/>
    </source>
</evidence>
<proteinExistence type="predicted"/>
<dbReference type="InterPro" id="IPR008271">
    <property type="entry name" value="Ser/Thr_kinase_AS"/>
</dbReference>
<keyword evidence="5" id="KW-0472">Membrane</keyword>
<dbReference type="AlphaFoldDB" id="A0A0E9ND48"/>
<feature type="compositionally biased region" description="Polar residues" evidence="4">
    <location>
        <begin position="681"/>
        <end position="701"/>
    </location>
</feature>
<feature type="region of interest" description="Disordered" evidence="4">
    <location>
        <begin position="524"/>
        <end position="557"/>
    </location>
</feature>
<keyword evidence="1 3" id="KW-0547">Nucleotide-binding</keyword>
<dbReference type="GO" id="GO:0004674">
    <property type="term" value="F:protein serine/threonine kinase activity"/>
    <property type="evidence" value="ECO:0007669"/>
    <property type="project" value="TreeGrafter"/>
</dbReference>
<dbReference type="FunFam" id="1.10.510.10:FF:000571">
    <property type="entry name" value="Maternal embryonic leucine zipper kinase"/>
    <property type="match status" value="1"/>
</dbReference>
<feature type="region of interest" description="Disordered" evidence="4">
    <location>
        <begin position="120"/>
        <end position="155"/>
    </location>
</feature>
<dbReference type="InterPro" id="IPR000719">
    <property type="entry name" value="Prot_kinase_dom"/>
</dbReference>
<evidence type="ECO:0000259" key="6">
    <source>
        <dbReference type="PROSITE" id="PS50011"/>
    </source>
</evidence>
<dbReference type="EMBL" id="BACD03000010">
    <property type="protein sequence ID" value="GAO47728.1"/>
    <property type="molecule type" value="Genomic_DNA"/>
</dbReference>
<dbReference type="Gene3D" id="1.10.510.10">
    <property type="entry name" value="Transferase(Phosphotransferase) domain 1"/>
    <property type="match status" value="1"/>
</dbReference>
<keyword evidence="2 3" id="KW-0067">ATP-binding</keyword>
<gene>
    <name evidence="7" type="ORF">G7K_1927-t1</name>
</gene>
<dbReference type="InterPro" id="IPR017441">
    <property type="entry name" value="Protein_kinase_ATP_BS"/>
</dbReference>
<name>A0A0E9ND48_SAICN</name>
<dbReference type="PROSITE" id="PS50011">
    <property type="entry name" value="PROTEIN_KINASE_DOM"/>
    <property type="match status" value="1"/>
</dbReference>
<dbReference type="PANTHER" id="PTHR24346:SF110">
    <property type="entry name" value="NON-SPECIFIC SERINE_THREONINE PROTEIN KINASE"/>
    <property type="match status" value="1"/>
</dbReference>
<feature type="compositionally biased region" description="Polar residues" evidence="4">
    <location>
        <begin position="880"/>
        <end position="889"/>
    </location>
</feature>
<evidence type="ECO:0000256" key="4">
    <source>
        <dbReference type="SAM" id="MobiDB-lite"/>
    </source>
</evidence>
<dbReference type="SMART" id="SM00220">
    <property type="entry name" value="S_TKc"/>
    <property type="match status" value="1"/>
</dbReference>
<dbReference type="PROSITE" id="PS00108">
    <property type="entry name" value="PROTEIN_KINASE_ST"/>
    <property type="match status" value="1"/>
</dbReference>
<dbReference type="Pfam" id="PF00069">
    <property type="entry name" value="Pkinase"/>
    <property type="match status" value="1"/>
</dbReference>
<feature type="domain" description="Protein kinase" evidence="6">
    <location>
        <begin position="168"/>
        <end position="460"/>
    </location>
</feature>
<dbReference type="GO" id="GO:0005737">
    <property type="term" value="C:cytoplasm"/>
    <property type="evidence" value="ECO:0007669"/>
    <property type="project" value="TreeGrafter"/>
</dbReference>
<dbReference type="PROSITE" id="PS00107">
    <property type="entry name" value="PROTEIN_KINASE_ATP"/>
    <property type="match status" value="1"/>
</dbReference>
<comment type="caution">
    <text evidence="7">The sequence shown here is derived from an EMBL/GenBank/DDBJ whole genome shotgun (WGS) entry which is preliminary data.</text>
</comment>
<dbReference type="InterPro" id="IPR011009">
    <property type="entry name" value="Kinase-like_dom_sf"/>
</dbReference>
<evidence type="ECO:0000256" key="2">
    <source>
        <dbReference type="ARBA" id="ARBA00022840"/>
    </source>
</evidence>
<evidence type="ECO:0000256" key="5">
    <source>
        <dbReference type="SAM" id="Phobius"/>
    </source>
</evidence>
<keyword evidence="8" id="KW-1185">Reference proteome</keyword>
<dbReference type="PANTHER" id="PTHR24346">
    <property type="entry name" value="MAP/MICROTUBULE AFFINITY-REGULATING KINASE"/>
    <property type="match status" value="1"/>
</dbReference>
<keyword evidence="5" id="KW-1133">Transmembrane helix</keyword>
<feature type="region of interest" description="Disordered" evidence="4">
    <location>
        <begin position="602"/>
        <end position="655"/>
    </location>
</feature>
<feature type="compositionally biased region" description="Polar residues" evidence="4">
    <location>
        <begin position="775"/>
        <end position="798"/>
    </location>
</feature>
<feature type="transmembrane region" description="Helical" evidence="5">
    <location>
        <begin position="12"/>
        <end position="35"/>
    </location>
</feature>
<organism evidence="7 8">
    <name type="scientific">Saitoella complicata (strain BCRC 22490 / CBS 7301 / JCM 7358 / NBRC 10748 / NRRL Y-17804)</name>
    <dbReference type="NCBI Taxonomy" id="698492"/>
    <lineage>
        <taxon>Eukaryota</taxon>
        <taxon>Fungi</taxon>
        <taxon>Dikarya</taxon>
        <taxon>Ascomycota</taxon>
        <taxon>Taphrinomycotina</taxon>
        <taxon>Taphrinomycotina incertae sedis</taxon>
        <taxon>Saitoella</taxon>
    </lineage>
</organism>
<dbReference type="OMA" id="TIYLRTH"/>
<feature type="region of interest" description="Disordered" evidence="4">
    <location>
        <begin position="815"/>
        <end position="914"/>
    </location>
</feature>
<dbReference type="GO" id="GO:0005524">
    <property type="term" value="F:ATP binding"/>
    <property type="evidence" value="ECO:0007669"/>
    <property type="project" value="UniProtKB-UniRule"/>
</dbReference>
<feature type="compositionally biased region" description="Low complexity" evidence="4">
    <location>
        <begin position="125"/>
        <end position="147"/>
    </location>
</feature>
<feature type="region of interest" description="Disordered" evidence="4">
    <location>
        <begin position="927"/>
        <end position="973"/>
    </location>
</feature>
<reference evidence="7 8" key="3">
    <citation type="journal article" date="2015" name="Genome Announc.">
        <title>Draft Genome Sequence of the Archiascomycetous Yeast Saitoella complicata.</title>
        <authorList>
            <person name="Yamauchi K."/>
            <person name="Kondo S."/>
            <person name="Hamamoto M."/>
            <person name="Takahashi Y."/>
            <person name="Ogura Y."/>
            <person name="Hayashi T."/>
            <person name="Nishida H."/>
        </authorList>
    </citation>
    <scope>NUCLEOTIDE SEQUENCE [LARGE SCALE GENOMIC DNA]</scope>
    <source>
        <strain evidence="7 8">NRRL Y-17804</strain>
    </source>
</reference>
<accession>A0A0E9ND48</accession>
<evidence type="ECO:0000313" key="7">
    <source>
        <dbReference type="EMBL" id="GAO47728.1"/>
    </source>
</evidence>
<keyword evidence="5" id="KW-0812">Transmembrane</keyword>
<dbReference type="GO" id="GO:0035556">
    <property type="term" value="P:intracellular signal transduction"/>
    <property type="evidence" value="ECO:0007669"/>
    <property type="project" value="TreeGrafter"/>
</dbReference>
<feature type="region of interest" description="Disordered" evidence="4">
    <location>
        <begin position="681"/>
        <end position="710"/>
    </location>
</feature>
<reference evidence="7 8" key="1">
    <citation type="journal article" date="2011" name="J. Gen. Appl. Microbiol.">
        <title>Draft genome sequencing of the enigmatic yeast Saitoella complicata.</title>
        <authorList>
            <person name="Nishida H."/>
            <person name="Hamamoto M."/>
            <person name="Sugiyama J."/>
        </authorList>
    </citation>
    <scope>NUCLEOTIDE SEQUENCE [LARGE SCALE GENOMIC DNA]</scope>
    <source>
        <strain evidence="7 8">NRRL Y-17804</strain>
    </source>
</reference>
<feature type="compositionally biased region" description="Polar residues" evidence="4">
    <location>
        <begin position="927"/>
        <end position="943"/>
    </location>
</feature>
<dbReference type="STRING" id="698492.A0A0E9ND48"/>
<feature type="binding site" evidence="3">
    <location>
        <position position="207"/>
    </location>
    <ligand>
        <name>ATP</name>
        <dbReference type="ChEBI" id="CHEBI:30616"/>
    </ligand>
</feature>
<dbReference type="SUPFAM" id="SSF56112">
    <property type="entry name" value="Protein kinase-like (PK-like)"/>
    <property type="match status" value="1"/>
</dbReference>
<reference evidence="7 8" key="2">
    <citation type="journal article" date="2014" name="J. Gen. Appl. Microbiol.">
        <title>The early diverging ascomycetous budding yeast Saitoella complicata has three histone deacetylases belonging to the Clr6, Hos2, and Rpd3 lineages.</title>
        <authorList>
            <person name="Nishida H."/>
            <person name="Matsumoto T."/>
            <person name="Kondo S."/>
            <person name="Hamamoto M."/>
            <person name="Yoshikawa H."/>
        </authorList>
    </citation>
    <scope>NUCLEOTIDE SEQUENCE [LARGE SCALE GENOMIC DNA]</scope>
    <source>
        <strain evidence="7 8">NRRL Y-17804</strain>
    </source>
</reference>
<protein>
    <recommendedName>
        <fullName evidence="6">Protein kinase domain-containing protein</fullName>
    </recommendedName>
</protein>
<sequence length="986" mass="105973">MIEKSRSRLLQLWMMLFRYVAFLVCWSYCLHFSLYNTYIPSSTRPLPIQIDGRGQGRAIPFSIRHSLYQKSLSSLQFDTYHTLHISGVKAAVYLPTSTLFDSTVGVHMATSTMTYAVQPIPPQRSSSLQSTPTISSSSPNTSAHTATQSSSKDISTYRRRKATMFEGYALGQTLGEGEFGKVKLGWWKGVDTERRVGLPEGAQVAIKLIRRDTLTTAARAAKVQREIDVLSRVKRHPNIVTLHDVRETSKYIGIVLEYASGGELFDYILKQRYLKDAVACGLFAQLISGVGYLHSKGIVHRDLKLENLLLDRNRNIIITDFGFANTFNVEEVSDDKEDELKLSRCGIKGRGDLMATSCGSPCYAAPELVVSDGLYTGRKVDVWSCGVILYAMLAGYLPFDDDPANPEGDNINLLYRYIVSTPLTFPEYVTPVARDLLRKILVPDPRKRVTLRQVAEHQWLEKQKATLEPVLNPRSSLQVAAPNSAFMNRSVSDRGGPVPHTQSALAANPQTKFLIPSPARHNSVALPAVPRRVGTGSSESEETKGQMLPPPAPKRHTVQVEYDKPEGAVAHSHHSPRKTNLALPSAPALVRSVTDAGLVTHSPLATSVPNPASIAPAESASTAKARPDSASSGSVRGGSRLPVPSAKPRPTSMQIPMGIGITEFDELDEALAFAGQALATTSSANGSVTSRPGSRAGQSRPGSAYGRMNSYTQRTPAVPRASVAHVEAEFFKLPTVAASPGGSPTKPTIPKGHKKGAVSISLGAERVFGRFGWGSTPTSPKVNGSSPMPTPVSQPIGSPLVPTTSLELRMESMHIKAASSPGPERAQGTVLPQPAVLNTPVQTRASPVNKNASPKLAKSSNSSPASQTKRRTIGAFSFGMRSSSQNSGMSKLANGESPKGNPGTPPRGSAIPRSVTQPAMMNNLLQDSATNGNQNVGSPSPNSKVAKGRGDKKFTSDASAQRSGSSGAARRVMDFFRMRSRAKNGL</sequence>
<evidence type="ECO:0000256" key="1">
    <source>
        <dbReference type="ARBA" id="ARBA00022741"/>
    </source>
</evidence>